<protein>
    <submittedName>
        <fullName evidence="3">Glucose-6-phosphate dehydrogenase (Coenzyme F420)</fullName>
        <ecNumber evidence="3">1.1.98.2</ecNumber>
    </submittedName>
</protein>
<dbReference type="PANTHER" id="PTHR43244:SF1">
    <property type="entry name" value="5,10-METHYLENETETRAHYDROMETHANOPTERIN REDUCTASE"/>
    <property type="match status" value="1"/>
</dbReference>
<dbReference type="Gene3D" id="3.20.20.30">
    <property type="entry name" value="Luciferase-like domain"/>
    <property type="match status" value="1"/>
</dbReference>
<keyword evidence="1 3" id="KW-0560">Oxidoreductase</keyword>
<dbReference type="InterPro" id="IPR011251">
    <property type="entry name" value="Luciferase-like_dom"/>
</dbReference>
<dbReference type="InterPro" id="IPR036661">
    <property type="entry name" value="Luciferase-like_sf"/>
</dbReference>
<dbReference type="EC" id="1.1.98.2" evidence="3"/>
<evidence type="ECO:0000256" key="1">
    <source>
        <dbReference type="ARBA" id="ARBA00023002"/>
    </source>
</evidence>
<reference evidence="3" key="1">
    <citation type="submission" date="2020-02" db="EMBL/GenBank/DDBJ databases">
        <authorList>
            <person name="Meier V. D."/>
        </authorList>
    </citation>
    <scope>NUCLEOTIDE SEQUENCE</scope>
    <source>
        <strain evidence="3">AVDCRST_MAG55</strain>
    </source>
</reference>
<dbReference type="CDD" id="cd01097">
    <property type="entry name" value="Tetrahydromethanopterin_reductase"/>
    <property type="match status" value="1"/>
</dbReference>
<dbReference type="InterPro" id="IPR050564">
    <property type="entry name" value="F420-G6PD/mer"/>
</dbReference>
<dbReference type="InterPro" id="IPR019945">
    <property type="entry name" value="F420_G6P_DH-rel"/>
</dbReference>
<organism evidence="3">
    <name type="scientific">uncultured Rubrobacteraceae bacterium</name>
    <dbReference type="NCBI Taxonomy" id="349277"/>
    <lineage>
        <taxon>Bacteria</taxon>
        <taxon>Bacillati</taxon>
        <taxon>Actinomycetota</taxon>
        <taxon>Rubrobacteria</taxon>
        <taxon>Rubrobacterales</taxon>
        <taxon>Rubrobacteraceae</taxon>
        <taxon>environmental samples</taxon>
    </lineage>
</organism>
<gene>
    <name evidence="3" type="ORF">AVDCRST_MAG55-1735</name>
</gene>
<dbReference type="EMBL" id="CADCUZ010000074">
    <property type="protein sequence ID" value="CAA9417227.1"/>
    <property type="molecule type" value="Genomic_DNA"/>
</dbReference>
<name>A0A6J4PQT9_9ACTN</name>
<evidence type="ECO:0000313" key="3">
    <source>
        <dbReference type="EMBL" id="CAA9417227.1"/>
    </source>
</evidence>
<feature type="domain" description="Luciferase-like" evidence="2">
    <location>
        <begin position="12"/>
        <end position="290"/>
    </location>
</feature>
<dbReference type="GO" id="GO:0016705">
    <property type="term" value="F:oxidoreductase activity, acting on paired donors, with incorporation or reduction of molecular oxygen"/>
    <property type="evidence" value="ECO:0007669"/>
    <property type="project" value="InterPro"/>
</dbReference>
<dbReference type="NCBIfam" id="TIGR03557">
    <property type="entry name" value="F420_G6P_family"/>
    <property type="match status" value="1"/>
</dbReference>
<evidence type="ECO:0000259" key="2">
    <source>
        <dbReference type="Pfam" id="PF00296"/>
    </source>
</evidence>
<dbReference type="AlphaFoldDB" id="A0A6J4PQT9"/>
<dbReference type="PANTHER" id="PTHR43244">
    <property type="match status" value="1"/>
</dbReference>
<dbReference type="Pfam" id="PF00296">
    <property type="entry name" value="Bac_luciferase"/>
    <property type="match status" value="1"/>
</dbReference>
<proteinExistence type="predicted"/>
<dbReference type="GO" id="GO:0052749">
    <property type="term" value="F:glucose-6-phosphate dehydrogenase (coenzyme F420) activity"/>
    <property type="evidence" value="ECO:0007669"/>
    <property type="project" value="UniProtKB-EC"/>
</dbReference>
<accession>A0A6J4PQT9</accession>
<sequence>MEIGYKLIAEAYSPQEMVRQAVRAEEVGFDFVEISDHFHPWFDSQGHSGFAWSILAAIAMRTERIGLATGVTCPFVRYHPAVIAQAAATTALLSEGRFTLGVGAGERLNEHVVGRGWPAVGVRHEMFRESLEIIRLLWSGGYHSYEGKHLTLEDARVFDLPQTPPPIAVASGGPASARIAAEFGDAIFVTEPRTDITQAYAAAGGDGPRYAEVPLSWAPDEAEAARSAREAFRFGLMGWKVQSELPNPVNFEDATAFITEDDMRGVFGVGPDASVHLAVAQQFVDAGYDHLALINAGPDPEGFFGFFASELAEPLRALTPST</sequence>
<dbReference type="SUPFAM" id="SSF51679">
    <property type="entry name" value="Bacterial luciferase-like"/>
    <property type="match status" value="1"/>
</dbReference>